<dbReference type="EMBL" id="CP005078">
    <property type="protein sequence ID" value="AGM26009.1"/>
    <property type="molecule type" value="Genomic_DNA"/>
</dbReference>
<dbReference type="HOGENOM" id="CLU_478084_0_0_14"/>
<dbReference type="STRING" id="1276229.SSYRP_v1c04160"/>
<evidence type="ECO:0000313" key="2">
    <source>
        <dbReference type="Proteomes" id="UP000013963"/>
    </source>
</evidence>
<proteinExistence type="predicted"/>
<dbReference type="KEGG" id="ssyr:SSYRP_v1c04160"/>
<dbReference type="PATRIC" id="fig|1276229.3.peg.413"/>
<sequence>MKNLLMLLGAAAIGIAGFSNDKIFNKFNAENNIKTVQSDELNLNFEQKNIKIDSLNDLKPLLETENLSLVFNQKSNQLILLKDNDAKIIDGYQGTITLISPVGTNKNLAFFQTTTNNTYLFDADEGLIDISPSIQGLATSLINVGWQTNKSLLQTDSGLFYLIGPKNEIKLINDLTGKYQTFLLMGTKLNTILIETLNSDNSINYFIFDIDGNVKNVSGLITGRIEYNYPNGFGTLGNVIANQSEEKLIFITSDFDGNNHHLYILSKTGDIIDLSHLMKSSPLKSISILKMDFNNHHYIFSPDRNSSNYYIIDGNGHVKDISSKIANDYYLGNIAIGYSQQQTKILLLTTNHRYIVDVNGDVVEITSLIPENDLKIVNFPAKNHLFVASTKYLYQIGDNNSVEKVFQLSGTYPLIMISKDSSMMLVVSPNGENNAGHIITNNGLISPVSGKIKGNIWKITTGQLGFNSFIITTSNSNYIVKKDGTLIDLGLSNINLEYQTIFYLKQYVKNNEIIFYKDANNAYVVNDEGIVVNQIKTNLVGELVQVLSLNAGTLVFTKNQNEEIQTFVLK</sequence>
<keyword evidence="2" id="KW-1185">Reference proteome</keyword>
<name>R4UDM7_9MOLU</name>
<dbReference type="AlphaFoldDB" id="R4UDM7"/>
<organism evidence="1 2">
    <name type="scientific">Spiroplasma syrphidicola EA-1</name>
    <dbReference type="NCBI Taxonomy" id="1276229"/>
    <lineage>
        <taxon>Bacteria</taxon>
        <taxon>Bacillati</taxon>
        <taxon>Mycoplasmatota</taxon>
        <taxon>Mollicutes</taxon>
        <taxon>Entomoplasmatales</taxon>
        <taxon>Spiroplasmataceae</taxon>
        <taxon>Spiroplasma</taxon>
    </lineage>
</organism>
<evidence type="ECO:0000313" key="1">
    <source>
        <dbReference type="EMBL" id="AGM26009.1"/>
    </source>
</evidence>
<gene>
    <name evidence="1" type="ORF">SSYRP_v1c04160</name>
</gene>
<dbReference type="RefSeq" id="WP_016340656.1">
    <property type="nucleotide sequence ID" value="NC_021284.1"/>
</dbReference>
<reference evidence="1 2" key="1">
    <citation type="journal article" date="2013" name="Genome Biol. Evol.">
        <title>Complete genomes of two dipteran-associated spiroplasmas provided insights into the origin, dynamics, and impacts of viral invasion in spiroplasma.</title>
        <authorList>
            <person name="Ku C."/>
            <person name="Lo W.S."/>
            <person name="Chen L.L."/>
            <person name="Kuo C.H."/>
        </authorList>
    </citation>
    <scope>NUCLEOTIDE SEQUENCE [LARGE SCALE GENOMIC DNA]</scope>
    <source>
        <strain evidence="1">EA-1</strain>
    </source>
</reference>
<protein>
    <submittedName>
        <fullName evidence="1">Uncharacterized protein</fullName>
    </submittedName>
</protein>
<accession>R4UDM7</accession>
<dbReference type="Proteomes" id="UP000013963">
    <property type="component" value="Chromosome"/>
</dbReference>